<evidence type="ECO:0000259" key="9">
    <source>
        <dbReference type="PROSITE" id="PS50146"/>
    </source>
</evidence>
<feature type="domain" description="DAGKc" evidence="9">
    <location>
        <begin position="1"/>
        <end position="135"/>
    </location>
</feature>
<dbReference type="OrthoDB" id="142078at2"/>
<dbReference type="GO" id="GO:0005524">
    <property type="term" value="F:ATP binding"/>
    <property type="evidence" value="ECO:0007669"/>
    <property type="project" value="UniProtKB-KW"/>
</dbReference>
<dbReference type="InterPro" id="IPR017438">
    <property type="entry name" value="ATP-NAD_kinase_N"/>
</dbReference>
<keyword evidence="4" id="KW-0547">Nucleotide-binding</keyword>
<keyword evidence="5 10" id="KW-0418">Kinase</keyword>
<dbReference type="Pfam" id="PF19279">
    <property type="entry name" value="YegS_C"/>
    <property type="match status" value="1"/>
</dbReference>
<keyword evidence="7" id="KW-0443">Lipid metabolism</keyword>
<keyword evidence="3" id="KW-0808">Transferase</keyword>
<dbReference type="Gene3D" id="2.60.200.40">
    <property type="match status" value="1"/>
</dbReference>
<dbReference type="Pfam" id="PF00781">
    <property type="entry name" value="DAGK_cat"/>
    <property type="match status" value="1"/>
</dbReference>
<dbReference type="InterPro" id="IPR016064">
    <property type="entry name" value="NAD/diacylglycerol_kinase_sf"/>
</dbReference>
<evidence type="ECO:0000313" key="11">
    <source>
        <dbReference type="Proteomes" id="UP000185663"/>
    </source>
</evidence>
<gene>
    <name evidence="10" type="ORF">SAMN04489860_1738</name>
</gene>
<dbReference type="InterPro" id="IPR001206">
    <property type="entry name" value="Diacylglycerol_kinase_cat_dom"/>
</dbReference>
<dbReference type="GO" id="GO:0008654">
    <property type="term" value="P:phospholipid biosynthetic process"/>
    <property type="evidence" value="ECO:0007669"/>
    <property type="project" value="UniProtKB-KW"/>
</dbReference>
<dbReference type="SUPFAM" id="SSF111331">
    <property type="entry name" value="NAD kinase/diacylglycerol kinase-like"/>
    <property type="match status" value="1"/>
</dbReference>
<accession>A0A1H1SW51</accession>
<keyword evidence="6" id="KW-0067">ATP-binding</keyword>
<evidence type="ECO:0000313" key="10">
    <source>
        <dbReference type="EMBL" id="SDS52174.1"/>
    </source>
</evidence>
<comment type="similarity">
    <text evidence="2">Belongs to the diacylglycerol/lipid kinase family.</text>
</comment>
<dbReference type="STRING" id="545619.SAMN04489860_1738"/>
<comment type="cofactor">
    <cofactor evidence="1">
        <name>Mg(2+)</name>
        <dbReference type="ChEBI" id="CHEBI:18420"/>
    </cofactor>
</comment>
<dbReference type="RefSeq" id="WP_083372254.1">
    <property type="nucleotide sequence ID" value="NZ_LT629776.1"/>
</dbReference>
<dbReference type="SMART" id="SM00046">
    <property type="entry name" value="DAGKc"/>
    <property type="match status" value="1"/>
</dbReference>
<organism evidence="10 11">
    <name type="scientific">Paraoerskovia marina</name>
    <dbReference type="NCBI Taxonomy" id="545619"/>
    <lineage>
        <taxon>Bacteria</taxon>
        <taxon>Bacillati</taxon>
        <taxon>Actinomycetota</taxon>
        <taxon>Actinomycetes</taxon>
        <taxon>Micrococcales</taxon>
        <taxon>Cellulomonadaceae</taxon>
        <taxon>Paraoerskovia</taxon>
    </lineage>
</organism>
<keyword evidence="7" id="KW-0444">Lipid biosynthesis</keyword>
<dbReference type="InterPro" id="IPR050187">
    <property type="entry name" value="Lipid_Phosphate_FormReg"/>
</dbReference>
<keyword evidence="11" id="KW-1185">Reference proteome</keyword>
<evidence type="ECO:0000256" key="5">
    <source>
        <dbReference type="ARBA" id="ARBA00022777"/>
    </source>
</evidence>
<dbReference type="PANTHER" id="PTHR12358:SF54">
    <property type="entry name" value="SPHINGOSINE KINASE RELATED PROTEIN"/>
    <property type="match status" value="1"/>
</dbReference>
<evidence type="ECO:0000256" key="7">
    <source>
        <dbReference type="ARBA" id="ARBA00023209"/>
    </source>
</evidence>
<dbReference type="PANTHER" id="PTHR12358">
    <property type="entry name" value="SPHINGOSINE KINASE"/>
    <property type="match status" value="1"/>
</dbReference>
<evidence type="ECO:0000256" key="6">
    <source>
        <dbReference type="ARBA" id="ARBA00022840"/>
    </source>
</evidence>
<dbReference type="EMBL" id="LT629776">
    <property type="protein sequence ID" value="SDS52174.1"/>
    <property type="molecule type" value="Genomic_DNA"/>
</dbReference>
<evidence type="ECO:0000256" key="3">
    <source>
        <dbReference type="ARBA" id="ARBA00022679"/>
    </source>
</evidence>
<evidence type="ECO:0000256" key="1">
    <source>
        <dbReference type="ARBA" id="ARBA00001946"/>
    </source>
</evidence>
<evidence type="ECO:0000256" key="4">
    <source>
        <dbReference type="ARBA" id="ARBA00022741"/>
    </source>
</evidence>
<dbReference type="InterPro" id="IPR045540">
    <property type="entry name" value="YegS/DAGK_C"/>
</dbReference>
<evidence type="ECO:0000256" key="8">
    <source>
        <dbReference type="ARBA" id="ARBA00023264"/>
    </source>
</evidence>
<evidence type="ECO:0000256" key="2">
    <source>
        <dbReference type="ARBA" id="ARBA00005983"/>
    </source>
</evidence>
<reference evidence="10 11" key="1">
    <citation type="submission" date="2016-10" db="EMBL/GenBank/DDBJ databases">
        <authorList>
            <person name="de Groot N.N."/>
        </authorList>
    </citation>
    <scope>NUCLEOTIDE SEQUENCE [LARGE SCALE GENOMIC DNA]</scope>
    <source>
        <strain evidence="10 11">DSM 22126</strain>
    </source>
</reference>
<proteinExistence type="inferred from homology"/>
<keyword evidence="8" id="KW-1208">Phospholipid metabolism</keyword>
<name>A0A1H1SW51_9CELL</name>
<keyword evidence="7" id="KW-0594">Phospholipid biosynthesis</keyword>
<protein>
    <submittedName>
        <fullName evidence="10">Diacylglycerol kinase</fullName>
    </submittedName>
</protein>
<dbReference type="Proteomes" id="UP000185663">
    <property type="component" value="Chromosome I"/>
</dbReference>
<dbReference type="PROSITE" id="PS50146">
    <property type="entry name" value="DAGK"/>
    <property type="match status" value="1"/>
</dbReference>
<sequence>MRPQRVGVVVNPTAGAGRGAPAGPRVLGTLRAAGHDVLDLSAPTLEKAAASARAAVAGDHVDVLVVVGGDGMVHLGVNACAATSVPLGVVAVGSGNDTATTLGLPVHDVDAALAVIARSGERPRRIDAAYATPVGRWYVGVLSAGLDAAVSARASADTRSKGSMRYVRAVVGELRRFRPYGYRVVAGDRVWEQPGTLVAVANGPVVGGGVRIAPDAVLDDGQLDVVVARAFSRVRAATIFPGMYRGAHLRTQGIETFRSTAVVLEATAAGAAPPVACADGEVLGPLPLRVEVRPGALLVLAGP</sequence>
<dbReference type="AlphaFoldDB" id="A0A1H1SW51"/>
<dbReference type="eggNOG" id="COG1597">
    <property type="taxonomic scope" value="Bacteria"/>
</dbReference>
<dbReference type="GO" id="GO:0016301">
    <property type="term" value="F:kinase activity"/>
    <property type="evidence" value="ECO:0007669"/>
    <property type="project" value="UniProtKB-KW"/>
</dbReference>
<dbReference type="Gene3D" id="3.40.50.10330">
    <property type="entry name" value="Probable inorganic polyphosphate/atp-NAD kinase, domain 1"/>
    <property type="match status" value="1"/>
</dbReference>